<dbReference type="GO" id="GO:0005737">
    <property type="term" value="C:cytoplasm"/>
    <property type="evidence" value="ECO:0007669"/>
    <property type="project" value="UniProtKB-SubCell"/>
</dbReference>
<dbReference type="Gene3D" id="3.30.420.40">
    <property type="match status" value="2"/>
</dbReference>
<feature type="binding site" evidence="6">
    <location>
        <position position="8"/>
    </location>
    <ligand>
        <name>Mg(2+)</name>
        <dbReference type="ChEBI" id="CHEBI:18420"/>
    </ligand>
</feature>
<evidence type="ECO:0000256" key="4">
    <source>
        <dbReference type="ARBA" id="ARBA00022777"/>
    </source>
</evidence>
<evidence type="ECO:0000313" key="8">
    <source>
        <dbReference type="EMBL" id="TFD46202.1"/>
    </source>
</evidence>
<dbReference type="GO" id="GO:0006085">
    <property type="term" value="P:acetyl-CoA biosynthetic process"/>
    <property type="evidence" value="ECO:0007669"/>
    <property type="project" value="UniProtKB-UniRule"/>
</dbReference>
<dbReference type="PRINTS" id="PR00471">
    <property type="entry name" value="ACETATEKNASE"/>
</dbReference>
<proteinExistence type="inferred from homology"/>
<feature type="active site" description="Proton donor/acceptor" evidence="6">
    <location>
        <position position="190"/>
    </location>
</feature>
<dbReference type="RefSeq" id="WP_134520831.1">
    <property type="nucleotide sequence ID" value="NZ_SOHE01000077.1"/>
</dbReference>
<comment type="function">
    <text evidence="6">Catalyzes the formation of acetyl phosphate from acetate and ATP. Can also catalyze the reverse reaction.</text>
</comment>
<keyword evidence="2 6" id="KW-0808">Transferase</keyword>
<evidence type="ECO:0000256" key="1">
    <source>
        <dbReference type="ARBA" id="ARBA00008748"/>
    </source>
</evidence>
<dbReference type="InterPro" id="IPR023865">
    <property type="entry name" value="Aliphatic_acid_kinase_CS"/>
</dbReference>
<dbReference type="HAMAP" id="MF_00020">
    <property type="entry name" value="Acetate_kinase"/>
    <property type="match status" value="1"/>
</dbReference>
<comment type="caution">
    <text evidence="8">The sequence shown here is derived from an EMBL/GenBank/DDBJ whole genome shotgun (WGS) entry which is preliminary data.</text>
</comment>
<dbReference type="GO" id="GO:0000287">
    <property type="term" value="F:magnesium ion binding"/>
    <property type="evidence" value="ECO:0007669"/>
    <property type="project" value="UniProtKB-UniRule"/>
</dbReference>
<dbReference type="InterPro" id="IPR004372">
    <property type="entry name" value="Ac/propionate_kinase"/>
</dbReference>
<feature type="binding site" evidence="6">
    <location>
        <begin position="324"/>
        <end position="326"/>
    </location>
    <ligand>
        <name>ATP</name>
        <dbReference type="ChEBI" id="CHEBI:30616"/>
    </ligand>
</feature>
<keyword evidence="6" id="KW-0460">Magnesium</keyword>
<dbReference type="InterPro" id="IPR000890">
    <property type="entry name" value="Aliphatic_acid_kin_short-chain"/>
</dbReference>
<comment type="similarity">
    <text evidence="1 6 7">Belongs to the acetokinase family.</text>
</comment>
<dbReference type="PANTHER" id="PTHR21060">
    <property type="entry name" value="ACETATE KINASE"/>
    <property type="match status" value="1"/>
</dbReference>
<dbReference type="GO" id="GO:0005524">
    <property type="term" value="F:ATP binding"/>
    <property type="evidence" value="ECO:0007669"/>
    <property type="project" value="UniProtKB-KW"/>
</dbReference>
<comment type="pathway">
    <text evidence="6">Metabolic intermediate biosynthesis; acetyl-CoA biosynthesis; acetyl-CoA from acetate: step 1/2.</text>
</comment>
<dbReference type="GO" id="GO:0008776">
    <property type="term" value="F:acetate kinase activity"/>
    <property type="evidence" value="ECO:0007669"/>
    <property type="project" value="UniProtKB-UniRule"/>
</dbReference>
<dbReference type="CDD" id="cd24010">
    <property type="entry name" value="ASKHA_NBD_AcK_PK"/>
    <property type="match status" value="1"/>
</dbReference>
<dbReference type="InterPro" id="IPR043129">
    <property type="entry name" value="ATPase_NBD"/>
</dbReference>
<feature type="binding site" evidence="6">
    <location>
        <begin position="372"/>
        <end position="376"/>
    </location>
    <ligand>
        <name>ATP</name>
        <dbReference type="ChEBI" id="CHEBI:30616"/>
    </ligand>
</feature>
<dbReference type="PANTHER" id="PTHR21060:SF15">
    <property type="entry name" value="ACETATE KINASE-RELATED"/>
    <property type="match status" value="1"/>
</dbReference>
<protein>
    <recommendedName>
        <fullName evidence="6">Acetate kinase</fullName>
        <ecNumber evidence="6">2.7.2.1</ecNumber>
    </recommendedName>
    <alternativeName>
        <fullName evidence="6">Acetokinase</fullName>
    </alternativeName>
</protein>
<comment type="subunit">
    <text evidence="6">Homodimer.</text>
</comment>
<dbReference type="OrthoDB" id="9802453at2"/>
<dbReference type="EMBL" id="SOHE01000077">
    <property type="protein sequence ID" value="TFD46202.1"/>
    <property type="molecule type" value="Genomic_DNA"/>
</dbReference>
<dbReference type="AlphaFoldDB" id="A0A4R8ZU97"/>
<keyword evidence="5 6" id="KW-0067">ATP-binding</keyword>
<dbReference type="NCBIfam" id="TIGR00016">
    <property type="entry name" value="ackA"/>
    <property type="match status" value="1"/>
</dbReference>
<reference evidence="8 9" key="1">
    <citation type="submission" date="2019-03" db="EMBL/GenBank/DDBJ databases">
        <title>Genomics of glacier-inhabiting Cryobacterium strains.</title>
        <authorList>
            <person name="Liu Q."/>
            <person name="Xin Y.-H."/>
        </authorList>
    </citation>
    <scope>NUCLEOTIDE SEQUENCE [LARGE SCALE GENOMIC DNA]</scope>
    <source>
        <strain evidence="8 9">Hh14</strain>
    </source>
</reference>
<feature type="site" description="Transition state stabilizer" evidence="6">
    <location>
        <position position="222"/>
    </location>
</feature>
<dbReference type="Proteomes" id="UP000297447">
    <property type="component" value="Unassembled WGS sequence"/>
</dbReference>
<feature type="binding site" evidence="6">
    <location>
        <position position="133"/>
    </location>
    <ligand>
        <name>substrate</name>
    </ligand>
</feature>
<dbReference type="PROSITE" id="PS01076">
    <property type="entry name" value="ACETATE_KINASE_2"/>
    <property type="match status" value="1"/>
</dbReference>
<keyword evidence="6" id="KW-0963">Cytoplasm</keyword>
<dbReference type="EC" id="2.7.2.1" evidence="6"/>
<keyword evidence="3 6" id="KW-0547">Nucleotide-binding</keyword>
<accession>A0A4R8ZU97</accession>
<comment type="subcellular location">
    <subcellularLocation>
        <location evidence="6">Cytoplasm</location>
    </subcellularLocation>
</comment>
<keyword evidence="9" id="KW-1185">Reference proteome</keyword>
<keyword evidence="6" id="KW-0479">Metal-binding</keyword>
<gene>
    <name evidence="6" type="primary">ackA</name>
    <name evidence="8" type="ORF">E3T55_17520</name>
</gene>
<dbReference type="Pfam" id="PF00871">
    <property type="entry name" value="Acetate_kinase"/>
    <property type="match status" value="2"/>
</dbReference>
<comment type="catalytic activity">
    <reaction evidence="6">
        <text>acetate + ATP = acetyl phosphate + ADP</text>
        <dbReference type="Rhea" id="RHEA:11352"/>
        <dbReference type="ChEBI" id="CHEBI:22191"/>
        <dbReference type="ChEBI" id="CHEBI:30089"/>
        <dbReference type="ChEBI" id="CHEBI:30616"/>
        <dbReference type="ChEBI" id="CHEBI:456216"/>
        <dbReference type="EC" id="2.7.2.1"/>
    </reaction>
</comment>
<feature type="site" description="Transition state stabilizer" evidence="6">
    <location>
        <position position="283"/>
    </location>
</feature>
<evidence type="ECO:0000256" key="6">
    <source>
        <dbReference type="HAMAP-Rule" id="MF_00020"/>
    </source>
</evidence>
<comment type="cofactor">
    <cofactor evidence="6">
        <name>Mg(2+)</name>
        <dbReference type="ChEBI" id="CHEBI:18420"/>
    </cofactor>
    <cofactor evidence="6">
        <name>Mn(2+)</name>
        <dbReference type="ChEBI" id="CHEBI:29035"/>
    </cofactor>
    <text evidence="6">Mg(2+). Can also accept Mn(2+).</text>
</comment>
<keyword evidence="4 6" id="KW-0418">Kinase</keyword>
<sequence length="438" mass="46477">MTAVLVVNSGSSSFKYQLIEMDTETTVASGLVERIGELMGTSIHTVFTPAEPALAAAALAAKAGESSVSAVVTDDSPALAARGAGADVVMTAEKFTRELPIPNHTVGFAVMLEAFALHGPSLELHAPVAVGHRVVHGGARFHEPTIVTEQVERDIDELSSLAPLHNPGALQGIVAAVEAFPAVPHVAIFDTAFHQTLPPEAFTYAINVDLAEKYRVRRYGFHGTSHGFVARSSAEFLDRAPEDLNQIVLHLGNGGSVCAIRAGKSVETSMGMTPLEGLVMGTRSGDIDPGVLFHLNRRAGLSVDELDTLLNRGSGLLGLTGRGDMRDVIVAAEAGDGPSQLAIDVYVHRLKHYIGAYYAQLGRVDVISFTAGVGENDPMIRARALGGLEALGIRIDPVRNASKHRGPRRISADDSRVTVLVFPTNEELEIARQTLARI</sequence>
<evidence type="ECO:0000313" key="9">
    <source>
        <dbReference type="Proteomes" id="UP000297447"/>
    </source>
</evidence>
<feature type="binding site" evidence="6">
    <location>
        <position position="15"/>
    </location>
    <ligand>
        <name>ATP</name>
        <dbReference type="ChEBI" id="CHEBI:30616"/>
    </ligand>
</feature>
<feature type="binding site" evidence="6">
    <location>
        <begin position="250"/>
        <end position="254"/>
    </location>
    <ligand>
        <name>ATP</name>
        <dbReference type="ChEBI" id="CHEBI:30616"/>
    </ligand>
</feature>
<dbReference type="PROSITE" id="PS01075">
    <property type="entry name" value="ACETATE_KINASE_1"/>
    <property type="match status" value="1"/>
</dbReference>
<evidence type="ECO:0000256" key="5">
    <source>
        <dbReference type="ARBA" id="ARBA00022840"/>
    </source>
</evidence>
<dbReference type="PIRSF" id="PIRSF000722">
    <property type="entry name" value="Acetate_prop_kin"/>
    <property type="match status" value="1"/>
</dbReference>
<evidence type="ECO:0000256" key="2">
    <source>
        <dbReference type="ARBA" id="ARBA00022679"/>
    </source>
</evidence>
<organism evidence="8 9">
    <name type="scientific">Cryobacterium frigoriphilum</name>
    <dbReference type="NCBI Taxonomy" id="1259150"/>
    <lineage>
        <taxon>Bacteria</taxon>
        <taxon>Bacillati</taxon>
        <taxon>Actinomycetota</taxon>
        <taxon>Actinomycetes</taxon>
        <taxon>Micrococcales</taxon>
        <taxon>Microbacteriaceae</taxon>
        <taxon>Cryobacterium</taxon>
    </lineage>
</organism>
<dbReference type="SUPFAM" id="SSF53067">
    <property type="entry name" value="Actin-like ATPase domain"/>
    <property type="match status" value="3"/>
</dbReference>
<feature type="binding site" evidence="6">
    <location>
        <position position="426"/>
    </location>
    <ligand>
        <name>Mg(2+)</name>
        <dbReference type="ChEBI" id="CHEBI:18420"/>
    </ligand>
</feature>
<evidence type="ECO:0000256" key="3">
    <source>
        <dbReference type="ARBA" id="ARBA00022741"/>
    </source>
</evidence>
<name>A0A4R8ZU97_9MICO</name>
<dbReference type="GO" id="GO:0006083">
    <property type="term" value="P:acetate metabolic process"/>
    <property type="evidence" value="ECO:0007669"/>
    <property type="project" value="TreeGrafter"/>
</dbReference>
<dbReference type="UniPathway" id="UPA00340">
    <property type="reaction ID" value="UER00458"/>
</dbReference>
<evidence type="ECO:0000256" key="7">
    <source>
        <dbReference type="RuleBase" id="RU003835"/>
    </source>
</evidence>